<feature type="domain" description="Nucleoside phosphorylase" evidence="6">
    <location>
        <begin position="2"/>
        <end position="222"/>
    </location>
</feature>
<dbReference type="InterPro" id="IPR000845">
    <property type="entry name" value="Nucleoside_phosphorylase_d"/>
</dbReference>
<evidence type="ECO:0000313" key="7">
    <source>
        <dbReference type="EMBL" id="RGR77019.1"/>
    </source>
</evidence>
<name>A0A412G6Z5_9FIRM</name>
<comment type="caution">
    <text evidence="7">The sequence shown here is derived from an EMBL/GenBank/DDBJ whole genome shotgun (WGS) entry which is preliminary data.</text>
</comment>
<dbReference type="GO" id="GO:0008782">
    <property type="term" value="F:adenosylhomocysteine nucleosidase activity"/>
    <property type="evidence" value="ECO:0007669"/>
    <property type="project" value="UniProtKB-EC"/>
</dbReference>
<reference evidence="7 8" key="1">
    <citation type="submission" date="2018-08" db="EMBL/GenBank/DDBJ databases">
        <title>A genome reference for cultivated species of the human gut microbiota.</title>
        <authorList>
            <person name="Zou Y."/>
            <person name="Xue W."/>
            <person name="Luo G."/>
        </authorList>
    </citation>
    <scope>NUCLEOTIDE SEQUENCE [LARGE SCALE GENOMIC DNA]</scope>
    <source>
        <strain evidence="7 8">AF24-29</strain>
    </source>
</reference>
<dbReference type="GO" id="GO:0005829">
    <property type="term" value="C:cytosol"/>
    <property type="evidence" value="ECO:0007669"/>
    <property type="project" value="TreeGrafter"/>
</dbReference>
<evidence type="ECO:0000256" key="1">
    <source>
        <dbReference type="ARBA" id="ARBA00004945"/>
    </source>
</evidence>
<keyword evidence="7" id="KW-0326">Glycosidase</keyword>
<dbReference type="RefSeq" id="WP_117892834.1">
    <property type="nucleotide sequence ID" value="NZ_CABJCV010000001.1"/>
</dbReference>
<gene>
    <name evidence="7" type="ORF">DWY25_01620</name>
</gene>
<organism evidence="7 8">
    <name type="scientific">Holdemania filiformis</name>
    <dbReference type="NCBI Taxonomy" id="61171"/>
    <lineage>
        <taxon>Bacteria</taxon>
        <taxon>Bacillati</taxon>
        <taxon>Bacillota</taxon>
        <taxon>Erysipelotrichia</taxon>
        <taxon>Erysipelotrichales</taxon>
        <taxon>Erysipelotrichaceae</taxon>
        <taxon>Holdemania</taxon>
    </lineage>
</organism>
<dbReference type="Gene3D" id="3.40.50.1580">
    <property type="entry name" value="Nucleoside phosphorylase domain"/>
    <property type="match status" value="1"/>
</dbReference>
<evidence type="ECO:0000256" key="4">
    <source>
        <dbReference type="ARBA" id="ARBA00022801"/>
    </source>
</evidence>
<dbReference type="AlphaFoldDB" id="A0A412G6Z5"/>
<protein>
    <recommendedName>
        <fullName evidence="2">adenosylhomocysteine nucleosidase</fullName>
        <ecNumber evidence="2">3.2.2.9</ecNumber>
    </recommendedName>
</protein>
<comment type="pathway">
    <text evidence="1">Amino-acid biosynthesis; L-methionine biosynthesis via salvage pathway; S-methyl-5-thio-alpha-D-ribose 1-phosphate from S-methyl-5'-thioadenosine (hydrolase route): step 1/2.</text>
</comment>
<dbReference type="SUPFAM" id="SSF53167">
    <property type="entry name" value="Purine and uridine phosphorylases"/>
    <property type="match status" value="1"/>
</dbReference>
<evidence type="ECO:0000256" key="5">
    <source>
        <dbReference type="ARBA" id="ARBA00023167"/>
    </source>
</evidence>
<evidence type="ECO:0000256" key="2">
    <source>
        <dbReference type="ARBA" id="ARBA00011974"/>
    </source>
</evidence>
<evidence type="ECO:0000259" key="6">
    <source>
        <dbReference type="Pfam" id="PF01048"/>
    </source>
</evidence>
<dbReference type="PANTHER" id="PTHR46832:SF1">
    <property type="entry name" value="5'-METHYLTHIOADENOSINE_S-ADENOSYLHOMOCYSTEINE NUCLEOSIDASE"/>
    <property type="match status" value="1"/>
</dbReference>
<accession>A0A412G6Z5</accession>
<dbReference type="CDD" id="cd09008">
    <property type="entry name" value="MTAN"/>
    <property type="match status" value="1"/>
</dbReference>
<dbReference type="EC" id="3.2.2.9" evidence="2"/>
<sequence>MIAIIGAMKVEIDALLERMSEVQACPVQKISFYTGKLAGEPVVVTQSGVGKTLAAMSTTLLLEHFDVDGVINIGTAGGLLENQEVLDVVISTRIAHHDVNVPGWNHGFGPDNPCCFSADERYIQAAGEVIQEQDRVWIGPVASGDCFVNTPEQVERILRDYPQALCAEMEAASIAQVCAHYGVPFVVVRSLSDITLKEGNEMTFEEYAQKASARSANWCEKLVVKLAERS</sequence>
<dbReference type="UniPathway" id="UPA00904">
    <property type="reaction ID" value="UER00871"/>
</dbReference>
<keyword evidence="5" id="KW-0486">Methionine biosynthesis</keyword>
<evidence type="ECO:0000256" key="3">
    <source>
        <dbReference type="ARBA" id="ARBA00022605"/>
    </source>
</evidence>
<evidence type="ECO:0000313" key="8">
    <source>
        <dbReference type="Proteomes" id="UP000284178"/>
    </source>
</evidence>
<dbReference type="Proteomes" id="UP000284178">
    <property type="component" value="Unassembled WGS sequence"/>
</dbReference>
<dbReference type="GO" id="GO:0019284">
    <property type="term" value="P:L-methionine salvage from S-adenosylmethionine"/>
    <property type="evidence" value="ECO:0007669"/>
    <property type="project" value="TreeGrafter"/>
</dbReference>
<dbReference type="GeneID" id="83014105"/>
<dbReference type="NCBIfam" id="TIGR01704">
    <property type="entry name" value="MTA_SAH-Nsdase"/>
    <property type="match status" value="1"/>
</dbReference>
<dbReference type="PANTHER" id="PTHR46832">
    <property type="entry name" value="5'-METHYLTHIOADENOSINE/S-ADENOSYLHOMOCYSTEINE NUCLEOSIDASE"/>
    <property type="match status" value="1"/>
</dbReference>
<keyword evidence="4 7" id="KW-0378">Hydrolase</keyword>
<dbReference type="GO" id="GO:0019509">
    <property type="term" value="P:L-methionine salvage from methylthioadenosine"/>
    <property type="evidence" value="ECO:0007669"/>
    <property type="project" value="UniProtKB-UniPathway"/>
</dbReference>
<dbReference type="GO" id="GO:0008930">
    <property type="term" value="F:methylthioadenosine nucleosidase activity"/>
    <property type="evidence" value="ECO:0007669"/>
    <property type="project" value="InterPro"/>
</dbReference>
<dbReference type="Pfam" id="PF01048">
    <property type="entry name" value="PNP_UDP_1"/>
    <property type="match status" value="1"/>
</dbReference>
<dbReference type="GO" id="GO:0009164">
    <property type="term" value="P:nucleoside catabolic process"/>
    <property type="evidence" value="ECO:0007669"/>
    <property type="project" value="InterPro"/>
</dbReference>
<dbReference type="InterPro" id="IPR035994">
    <property type="entry name" value="Nucleoside_phosphorylase_sf"/>
</dbReference>
<keyword evidence="8" id="KW-1185">Reference proteome</keyword>
<keyword evidence="3" id="KW-0028">Amino-acid biosynthesis</keyword>
<proteinExistence type="predicted"/>
<dbReference type="NCBIfam" id="NF004079">
    <property type="entry name" value="PRK05584.1"/>
    <property type="match status" value="1"/>
</dbReference>
<dbReference type="InterPro" id="IPR010049">
    <property type="entry name" value="MTA_SAH_Nsdase"/>
</dbReference>
<dbReference type="EMBL" id="QRUP01000001">
    <property type="protein sequence ID" value="RGR77019.1"/>
    <property type="molecule type" value="Genomic_DNA"/>
</dbReference>